<accession>X6P977</accession>
<comment type="caution">
    <text evidence="2">The sequence shown here is derived from an EMBL/GenBank/DDBJ whole genome shotgun (WGS) entry which is preliminary data.</text>
</comment>
<sequence>MSFSGANFPLGYFPFIPIPSVGDIPQIIPSKTPDKFDAIKTNTAFSNIQLNYPIVAPMNLLRGHELPNLNWDIQHGTNEMMNKIWNISPDGTGEKLYAPTSITTARAMDNFELPEASIPWTCMTKSPLLFPLPFIISSDGKTNDHLPPFEFVLPQFSITNPMEGHNSKEPFAEEKVSTPTKPTPADPPADVSNPTQSTFCIFFYCDLLLFIVNIDRLKKKYTYLNYVVGLCCETYYSRSRDAKKVHLSLLQQDLQATTRFD</sequence>
<proteinExistence type="predicted"/>
<organism evidence="2 3">
    <name type="scientific">Reticulomyxa filosa</name>
    <dbReference type="NCBI Taxonomy" id="46433"/>
    <lineage>
        <taxon>Eukaryota</taxon>
        <taxon>Sar</taxon>
        <taxon>Rhizaria</taxon>
        <taxon>Retaria</taxon>
        <taxon>Foraminifera</taxon>
        <taxon>Monothalamids</taxon>
        <taxon>Reticulomyxidae</taxon>
        <taxon>Reticulomyxa</taxon>
    </lineage>
</organism>
<dbReference type="Proteomes" id="UP000023152">
    <property type="component" value="Unassembled WGS sequence"/>
</dbReference>
<feature type="region of interest" description="Disordered" evidence="1">
    <location>
        <begin position="163"/>
        <end position="190"/>
    </location>
</feature>
<evidence type="ECO:0000256" key="1">
    <source>
        <dbReference type="SAM" id="MobiDB-lite"/>
    </source>
</evidence>
<dbReference type="EMBL" id="ASPP01002414">
    <property type="protein sequence ID" value="ETO34619.1"/>
    <property type="molecule type" value="Genomic_DNA"/>
</dbReference>
<feature type="compositionally biased region" description="Basic and acidic residues" evidence="1">
    <location>
        <begin position="165"/>
        <end position="176"/>
    </location>
</feature>
<dbReference type="AlphaFoldDB" id="X6P977"/>
<evidence type="ECO:0000313" key="3">
    <source>
        <dbReference type="Proteomes" id="UP000023152"/>
    </source>
</evidence>
<evidence type="ECO:0000313" key="2">
    <source>
        <dbReference type="EMBL" id="ETO34619.1"/>
    </source>
</evidence>
<name>X6P977_RETFI</name>
<reference evidence="2 3" key="1">
    <citation type="journal article" date="2013" name="Curr. Biol.">
        <title>The Genome of the Foraminiferan Reticulomyxa filosa.</title>
        <authorList>
            <person name="Glockner G."/>
            <person name="Hulsmann N."/>
            <person name="Schleicher M."/>
            <person name="Noegel A.A."/>
            <person name="Eichinger L."/>
            <person name="Gallinger C."/>
            <person name="Pawlowski J."/>
            <person name="Sierra R."/>
            <person name="Euteneuer U."/>
            <person name="Pillet L."/>
            <person name="Moustafa A."/>
            <person name="Platzer M."/>
            <person name="Groth M."/>
            <person name="Szafranski K."/>
            <person name="Schliwa M."/>
        </authorList>
    </citation>
    <scope>NUCLEOTIDE SEQUENCE [LARGE SCALE GENOMIC DNA]</scope>
</reference>
<protein>
    <submittedName>
        <fullName evidence="2">Uncharacterized protein</fullName>
    </submittedName>
</protein>
<gene>
    <name evidence="2" type="ORF">RFI_02471</name>
</gene>
<keyword evidence="3" id="KW-1185">Reference proteome</keyword>